<feature type="transmembrane region" description="Helical" evidence="1">
    <location>
        <begin position="82"/>
        <end position="103"/>
    </location>
</feature>
<keyword evidence="1" id="KW-0472">Membrane</keyword>
<dbReference type="EMBL" id="DTKL01000062">
    <property type="protein sequence ID" value="HGY94984.1"/>
    <property type="molecule type" value="Genomic_DNA"/>
</dbReference>
<feature type="transmembrane region" description="Helical" evidence="1">
    <location>
        <begin position="7"/>
        <end position="26"/>
    </location>
</feature>
<name>A0A7V4XTR8_9BACT</name>
<organism evidence="2">
    <name type="scientific">Acidobacterium capsulatum</name>
    <dbReference type="NCBI Taxonomy" id="33075"/>
    <lineage>
        <taxon>Bacteria</taxon>
        <taxon>Pseudomonadati</taxon>
        <taxon>Acidobacteriota</taxon>
        <taxon>Terriglobia</taxon>
        <taxon>Terriglobales</taxon>
        <taxon>Acidobacteriaceae</taxon>
        <taxon>Acidobacterium</taxon>
    </lineage>
</organism>
<protein>
    <recommendedName>
        <fullName evidence="3">DUF1772 domain-containing protein</fullName>
    </recommendedName>
</protein>
<feature type="transmembrane region" description="Helical" evidence="1">
    <location>
        <begin position="129"/>
        <end position="147"/>
    </location>
</feature>
<evidence type="ECO:0000313" key="2">
    <source>
        <dbReference type="EMBL" id="HGY94984.1"/>
    </source>
</evidence>
<gene>
    <name evidence="2" type="ORF">ENW50_09940</name>
</gene>
<proteinExistence type="predicted"/>
<comment type="caution">
    <text evidence="2">The sequence shown here is derived from an EMBL/GenBank/DDBJ whole genome shotgun (WGS) entry which is preliminary data.</text>
</comment>
<keyword evidence="1" id="KW-1133">Transmembrane helix</keyword>
<dbReference type="AlphaFoldDB" id="A0A7V4XTR8"/>
<feature type="transmembrane region" description="Helical" evidence="1">
    <location>
        <begin position="46"/>
        <end position="70"/>
    </location>
</feature>
<evidence type="ECO:0000256" key="1">
    <source>
        <dbReference type="SAM" id="Phobius"/>
    </source>
</evidence>
<reference evidence="2" key="1">
    <citation type="journal article" date="2020" name="mSystems">
        <title>Genome- and Community-Level Interaction Insights into Carbon Utilization and Element Cycling Functions of Hydrothermarchaeota in Hydrothermal Sediment.</title>
        <authorList>
            <person name="Zhou Z."/>
            <person name="Liu Y."/>
            <person name="Xu W."/>
            <person name="Pan J."/>
            <person name="Luo Z.H."/>
            <person name="Li M."/>
        </authorList>
    </citation>
    <scope>NUCLEOTIDE SEQUENCE [LARGE SCALE GENOMIC DNA]</scope>
    <source>
        <strain evidence="2">SpSt-855</strain>
    </source>
</reference>
<keyword evidence="1" id="KW-0812">Transmembrane</keyword>
<evidence type="ECO:0008006" key="3">
    <source>
        <dbReference type="Google" id="ProtNLM"/>
    </source>
</evidence>
<accession>A0A7V4XTR8</accession>
<sequence>MNRAQWTLLVTFAASFYGVGNIWMTQFGWRLWTYVAPDDFAAYHNAWWVMIKPVIFPVAAVAFLGAFALLWWRPAGVSASSVWINIGLQVLIYALTAAFWGRWQAQTHFARLPGGGLDPMYSLSMSTHWIRAALITLSGLVVFWMVVQDLSTNLQKVP</sequence>